<keyword evidence="1" id="KW-0175">Coiled coil</keyword>
<evidence type="ECO:0000313" key="3">
    <source>
        <dbReference type="Proteomes" id="UP000054408"/>
    </source>
</evidence>
<proteinExistence type="predicted"/>
<feature type="coiled-coil region" evidence="1">
    <location>
        <begin position="294"/>
        <end position="328"/>
    </location>
</feature>
<reference evidence="2 3" key="1">
    <citation type="submission" date="2010-05" db="EMBL/GenBank/DDBJ databases">
        <title>The Genome Sequence of Thecamonas trahens ATCC 50062.</title>
        <authorList>
            <consortium name="The Broad Institute Genome Sequencing Platform"/>
            <person name="Russ C."/>
            <person name="Cuomo C."/>
            <person name="Shea T."/>
            <person name="Young S.K."/>
            <person name="Zeng Q."/>
            <person name="Koehrsen M."/>
            <person name="Haas B."/>
            <person name="Borodovsky M."/>
            <person name="Guigo R."/>
            <person name="Alvarado L."/>
            <person name="Berlin A."/>
            <person name="Bochicchio J."/>
            <person name="Borenstein D."/>
            <person name="Chapman S."/>
            <person name="Chen Z."/>
            <person name="Freedman E."/>
            <person name="Gellesch M."/>
            <person name="Goldberg J."/>
            <person name="Griggs A."/>
            <person name="Gujja S."/>
            <person name="Heilman E."/>
            <person name="Heiman D."/>
            <person name="Hepburn T."/>
            <person name="Howarth C."/>
            <person name="Jen D."/>
            <person name="Larson L."/>
            <person name="Mehta T."/>
            <person name="Park D."/>
            <person name="Pearson M."/>
            <person name="Roberts A."/>
            <person name="Saif S."/>
            <person name="Shenoy N."/>
            <person name="Sisk P."/>
            <person name="Stolte C."/>
            <person name="Sykes S."/>
            <person name="Thomson T."/>
            <person name="Walk T."/>
            <person name="White J."/>
            <person name="Yandava C."/>
            <person name="Burger G."/>
            <person name="Gray M.W."/>
            <person name="Holland P.W.H."/>
            <person name="King N."/>
            <person name="Lang F.B.F."/>
            <person name="Roger A.J."/>
            <person name="Ruiz-Trillo I."/>
            <person name="Lander E."/>
            <person name="Nusbaum C."/>
        </authorList>
    </citation>
    <scope>NUCLEOTIDE SEQUENCE [LARGE SCALE GENOMIC DNA]</scope>
    <source>
        <strain evidence="2 3">ATCC 50062</strain>
    </source>
</reference>
<name>A0A0L0DFP0_THETB</name>
<dbReference type="AlphaFoldDB" id="A0A0L0DFP0"/>
<gene>
    <name evidence="2" type="ORF">AMSG_06483</name>
</gene>
<dbReference type="Proteomes" id="UP000054408">
    <property type="component" value="Unassembled WGS sequence"/>
</dbReference>
<evidence type="ECO:0000313" key="2">
    <source>
        <dbReference type="EMBL" id="KNC51132.1"/>
    </source>
</evidence>
<dbReference type="RefSeq" id="XP_013756338.1">
    <property type="nucleotide sequence ID" value="XM_013900884.1"/>
</dbReference>
<feature type="coiled-coil region" evidence="1">
    <location>
        <begin position="126"/>
        <end position="197"/>
    </location>
</feature>
<keyword evidence="3" id="KW-1185">Reference proteome</keyword>
<accession>A0A0L0DFP0</accession>
<evidence type="ECO:0000256" key="1">
    <source>
        <dbReference type="SAM" id="Coils"/>
    </source>
</evidence>
<dbReference type="GeneID" id="25565632"/>
<protein>
    <submittedName>
        <fullName evidence="2">Uncharacterized protein</fullName>
    </submittedName>
</protein>
<organism evidence="2 3">
    <name type="scientific">Thecamonas trahens ATCC 50062</name>
    <dbReference type="NCBI Taxonomy" id="461836"/>
    <lineage>
        <taxon>Eukaryota</taxon>
        <taxon>Apusozoa</taxon>
        <taxon>Apusomonadida</taxon>
        <taxon>Apusomonadidae</taxon>
        <taxon>Thecamonas</taxon>
    </lineage>
</organism>
<dbReference type="EMBL" id="GL349465">
    <property type="protein sequence ID" value="KNC51132.1"/>
    <property type="molecule type" value="Genomic_DNA"/>
</dbReference>
<sequence>MSASMPAPESSDMVPPEARATGVKLSFDGRVAQKWLPNLTFEALHDLARNRFAKLRDAKYVLTTHNKSGEIRLLESQLDLDHLNYVVGNGVINIAVLSPPPNPLPPELEKHRKEAAEAEMASAARIKELEAKLEAVLDAEQAAEACREHVKSLQARIVQLTTELESSAAAEAVQTTAAELAAKADQLNRDRIAFEQRRKAELSAIDRARNTVPDNRQLAARIASLEEDEARIGARWLEIEAAEKTRLAAAEAMADEIRKRAEADARTIRAQAKRDTALQCIEYEGSQAARRAEITSLEQVVAAQRAALEAQRAELAHLRAQLADTDSDDDLLESVCSSDASSITDSGWSLSRSGLGIESETDDGGCEWSMISEDVAVSDLDASDLPHMLNVPNESDGWSTLLLAGGMDANVDANDAAAADDE</sequence>